<dbReference type="GO" id="GO:0043625">
    <property type="term" value="C:delta DNA polymerase complex"/>
    <property type="evidence" value="ECO:0007669"/>
    <property type="project" value="TreeGrafter"/>
</dbReference>
<dbReference type="OMA" id="ARWERAC"/>
<evidence type="ECO:0000256" key="1">
    <source>
        <dbReference type="SAM" id="MobiDB-lite"/>
    </source>
</evidence>
<dbReference type="AlphaFoldDB" id="A0A8T2TQD8"/>
<proteinExistence type="predicted"/>
<name>A0A8T2TQD8_CERRI</name>
<protein>
    <recommendedName>
        <fullName evidence="4">DNA polymerase delta subunit 4</fullName>
    </recommendedName>
</protein>
<keyword evidence="3" id="KW-1185">Reference proteome</keyword>
<feature type="compositionally biased region" description="Polar residues" evidence="1">
    <location>
        <begin position="1"/>
        <end position="12"/>
    </location>
</feature>
<evidence type="ECO:0000313" key="3">
    <source>
        <dbReference type="Proteomes" id="UP000825935"/>
    </source>
</evidence>
<dbReference type="Pfam" id="PF04081">
    <property type="entry name" value="DNA_pol_delta_4"/>
    <property type="match status" value="1"/>
</dbReference>
<feature type="region of interest" description="Disordered" evidence="1">
    <location>
        <begin position="1"/>
        <end position="35"/>
    </location>
</feature>
<evidence type="ECO:0000313" key="2">
    <source>
        <dbReference type="EMBL" id="KAH7424962.1"/>
    </source>
</evidence>
<accession>A0A8T2TQD8</accession>
<organism evidence="2 3">
    <name type="scientific">Ceratopteris richardii</name>
    <name type="common">Triangle waterfern</name>
    <dbReference type="NCBI Taxonomy" id="49495"/>
    <lineage>
        <taxon>Eukaryota</taxon>
        <taxon>Viridiplantae</taxon>
        <taxon>Streptophyta</taxon>
        <taxon>Embryophyta</taxon>
        <taxon>Tracheophyta</taxon>
        <taxon>Polypodiopsida</taxon>
        <taxon>Polypodiidae</taxon>
        <taxon>Polypodiales</taxon>
        <taxon>Pteridineae</taxon>
        <taxon>Pteridaceae</taxon>
        <taxon>Parkerioideae</taxon>
        <taxon>Ceratopteris</taxon>
    </lineage>
</organism>
<dbReference type="PANTHER" id="PTHR14303:SF0">
    <property type="entry name" value="DNA POLYMERASE DELTA SUBUNIT 4"/>
    <property type="match status" value="1"/>
</dbReference>
<dbReference type="EMBL" id="CM035416">
    <property type="protein sequence ID" value="KAH7424962.1"/>
    <property type="molecule type" value="Genomic_DNA"/>
</dbReference>
<evidence type="ECO:0008006" key="4">
    <source>
        <dbReference type="Google" id="ProtNLM"/>
    </source>
</evidence>
<comment type="caution">
    <text evidence="2">The sequence shown here is derived from an EMBL/GenBank/DDBJ whole genome shotgun (WGS) entry which is preliminary data.</text>
</comment>
<dbReference type="GO" id="GO:0003887">
    <property type="term" value="F:DNA-directed DNA polymerase activity"/>
    <property type="evidence" value="ECO:0007669"/>
    <property type="project" value="TreeGrafter"/>
</dbReference>
<dbReference type="PANTHER" id="PTHR14303">
    <property type="entry name" value="DNA POLYMERASE DELTA SUBUNIT 4"/>
    <property type="match status" value="1"/>
</dbReference>
<gene>
    <name evidence="2" type="ORF">KP509_11G034200</name>
</gene>
<sequence length="135" mass="14903">MASNKPNLSSLYPQRKKKAGPPPNGKGKGSPKDNVLSTVKEAYMSTASLGFSKAQPPILFSPSSMDIEEPAGECAAEEEALRQFDMNMRYGPCLGMSRLERWERARMLGMNPPVEVKRILDQKKGATSCLWEGRI</sequence>
<dbReference type="Proteomes" id="UP000825935">
    <property type="component" value="Chromosome 11"/>
</dbReference>
<reference evidence="2" key="1">
    <citation type="submission" date="2021-08" db="EMBL/GenBank/DDBJ databases">
        <title>WGS assembly of Ceratopteris richardii.</title>
        <authorList>
            <person name="Marchant D.B."/>
            <person name="Chen G."/>
            <person name="Jenkins J."/>
            <person name="Shu S."/>
            <person name="Leebens-Mack J."/>
            <person name="Grimwood J."/>
            <person name="Schmutz J."/>
            <person name="Soltis P."/>
            <person name="Soltis D."/>
            <person name="Chen Z.-H."/>
        </authorList>
    </citation>
    <scope>NUCLEOTIDE SEQUENCE</scope>
    <source>
        <strain evidence="2">Whitten #5841</strain>
        <tissue evidence="2">Leaf</tissue>
    </source>
</reference>
<dbReference type="GO" id="GO:0000731">
    <property type="term" value="P:DNA synthesis involved in DNA repair"/>
    <property type="evidence" value="ECO:0007669"/>
    <property type="project" value="InterPro"/>
</dbReference>
<dbReference type="OrthoDB" id="337486at2759"/>
<dbReference type="GO" id="GO:0006261">
    <property type="term" value="P:DNA-templated DNA replication"/>
    <property type="evidence" value="ECO:0007669"/>
    <property type="project" value="TreeGrafter"/>
</dbReference>
<dbReference type="InterPro" id="IPR007218">
    <property type="entry name" value="DNA_pol_delta_4"/>
</dbReference>